<keyword evidence="2" id="KW-1185">Reference proteome</keyword>
<dbReference type="Proteomes" id="UP000203826">
    <property type="component" value="Segment"/>
</dbReference>
<sequence length="585" mass="69591">MNFCIVEEDLNYYKFMLSTLISIDFIYENYHILIACSEKTKNYILNFPLHFTGTISWLILDNLDDNNIRYAKNIVCSLKKALNIYNDVLYIDCRIDLLNQIIISDKIKNQGIGFISRNVEYTKENLYQKYITNILFISKSTYIDDIDKYLSDNIEEWAEYDSEKYDFDKLKDINKRFVTFFYSIGITLKNLHNLEHFINHATLISTEDFFAFGNKLSIKNISKDFKISSKYIREKDILDLSENVLDLSENVLDLSENVLDLSENVLDLSENKISEEIPEEFFNISALNIRSAHIDKNIIAVNKELYNRMAQFNILYVLLINLKYSTNKIEFVIPKRDGIGIWNRNNDTPGMYELIDMITENNEYFGKAEAYLDYFSFNNFILTDKPSYYWLNNNIRKYNGLFLCNYDNTLESELKKNNKHYELGFYYSDYPKLLEEFAEKSFIKKRYCIEIYKNKIIEYELSKRKFSIVQKNVININTPEEKLNIIAESNLCFFNDLNINNLTNCLALECVPIFKKNTIDTNMIYELEANKNYIIEPEKWSDIVHIYELATINKQYFDSNIHHKNIIYNIFNKLYKYSKLYRQEN</sequence>
<gene>
    <name evidence="1" type="ORF">ceV_188</name>
</gene>
<dbReference type="KEGG" id="vg:26049055"/>
<name>A0A0N9QQH7_9VIRU</name>
<organism evidence="1 2">
    <name type="scientific">Chrysochromulina ericina virus CeV-01B</name>
    <dbReference type="NCBI Taxonomy" id="3070830"/>
    <lineage>
        <taxon>Viruses</taxon>
        <taxon>Varidnaviria</taxon>
        <taxon>Bamfordvirae</taxon>
        <taxon>Nucleocytoviricota</taxon>
        <taxon>Megaviricetes</taxon>
        <taxon>Imitervirales</taxon>
        <taxon>Mesomimiviridae</taxon>
        <taxon>Tethysvirus</taxon>
        <taxon>Tethysvirus raunefjordenense</taxon>
    </lineage>
</organism>
<evidence type="ECO:0000313" key="1">
    <source>
        <dbReference type="EMBL" id="ALH23094.1"/>
    </source>
</evidence>
<protein>
    <submittedName>
        <fullName evidence="1">Uncharacterized protein</fullName>
    </submittedName>
</protein>
<proteinExistence type="predicted"/>
<reference evidence="1 2" key="1">
    <citation type="journal article" date="2015" name="Genome Announc.">
        <title>The 474-Kilobase-Pair Complete Genome Sequence of CeV-01B, a Virus Infecting Haptolina (Chrysochromulina) ericina (Prymnesiophyceae).</title>
        <authorList>
            <person name="Gallot-Lavallee L."/>
            <person name="Pagarete A."/>
            <person name="Legendre M."/>
            <person name="Santini S."/>
            <person name="Sandaa R.A."/>
            <person name="Himmelbauer H."/>
            <person name="Ogata H."/>
            <person name="Bratbak G."/>
            <person name="Claverie J.M."/>
        </authorList>
    </citation>
    <scope>NUCLEOTIDE SEQUENCE [LARGE SCALE GENOMIC DNA]</scope>
    <source>
        <strain evidence="1">CeV-01B</strain>
    </source>
</reference>
<dbReference type="EMBL" id="KT820662">
    <property type="protein sequence ID" value="ALH23094.1"/>
    <property type="molecule type" value="Genomic_DNA"/>
</dbReference>
<evidence type="ECO:0000313" key="2">
    <source>
        <dbReference type="Proteomes" id="UP000203826"/>
    </source>
</evidence>
<accession>A0A0N9QQH7</accession>